<evidence type="ECO:0000313" key="2">
    <source>
        <dbReference type="Proteomes" id="UP000390763"/>
    </source>
</evidence>
<accession>A0AB35ZJ28</accession>
<proteinExistence type="predicted"/>
<gene>
    <name evidence="1" type="ORF">F7D62_14790</name>
</gene>
<dbReference type="Gene3D" id="2.60.40.2630">
    <property type="match status" value="1"/>
</dbReference>
<name>A0AB35ZJ28_9BACT</name>
<dbReference type="AlphaFoldDB" id="A0AB35ZJ28"/>
<sequence length="258" mass="28889">MFNNVKVAYDASAETKAWTYSPLKYWPTDGHVDFLAYAPRVDNKQLKGSSIDFTVESDAANQKDLLWANATSQTKANKTVTFNFKHALAKIGYKVQLNGDYTGTTIKLNKITLAGSNDGKGTNKAFYKTGTIDLSYTSTTSSTTKLWTPSEEKQDFEWFSGDEQLSKTPAVENPTTKYLFVIPQNFKTGTDQLYVIVEYTITYSDNTTVKTKVCKQLEKEFLQGKAYTINLTIGLTPIEFNATVDGWGDIEDYPITLE</sequence>
<reference evidence="2" key="1">
    <citation type="submission" date="2019-09" db="EMBL/GenBank/DDBJ databases">
        <title>Distinct polysaccharide growth profiles of human intestinal Prevotella copri isolates.</title>
        <authorList>
            <person name="Fehlner-Peach H."/>
            <person name="Magnabosco C."/>
            <person name="Raghavan V."/>
            <person name="Scher J.U."/>
            <person name="Tett A."/>
            <person name="Cox L.M."/>
            <person name="Gottsegen C."/>
            <person name="Watters A."/>
            <person name="Wiltshire- Gordon J.D."/>
            <person name="Segata N."/>
            <person name="Bonneau R."/>
            <person name="Littman D.R."/>
        </authorList>
    </citation>
    <scope>NUCLEOTIDE SEQUENCE [LARGE SCALE GENOMIC DNA]</scope>
    <source>
        <strain evidence="2">iAK279</strain>
    </source>
</reference>
<dbReference type="InterPro" id="IPR042278">
    <property type="entry name" value="Mfa-like_1_N"/>
</dbReference>
<organism evidence="1 2">
    <name type="scientific">Segatella copri</name>
    <dbReference type="NCBI Taxonomy" id="165179"/>
    <lineage>
        <taxon>Bacteria</taxon>
        <taxon>Pseudomonadati</taxon>
        <taxon>Bacteroidota</taxon>
        <taxon>Bacteroidia</taxon>
        <taxon>Bacteroidales</taxon>
        <taxon>Prevotellaceae</taxon>
        <taxon>Segatella</taxon>
    </lineage>
</organism>
<dbReference type="EMBL" id="VZBT01000105">
    <property type="protein sequence ID" value="MQO05328.1"/>
    <property type="molecule type" value="Genomic_DNA"/>
</dbReference>
<comment type="caution">
    <text evidence="1">The sequence shown here is derived from an EMBL/GenBank/DDBJ whole genome shotgun (WGS) entry which is preliminary data.</text>
</comment>
<protein>
    <submittedName>
        <fullName evidence="1">Fimbrillin family protein</fullName>
    </submittedName>
</protein>
<dbReference type="InterPro" id="IPR025049">
    <property type="entry name" value="Mfa-like_1"/>
</dbReference>
<dbReference type="Proteomes" id="UP000390763">
    <property type="component" value="Unassembled WGS sequence"/>
</dbReference>
<evidence type="ECO:0000313" key="1">
    <source>
        <dbReference type="EMBL" id="MQO05328.1"/>
    </source>
</evidence>
<dbReference type="CDD" id="cd13120">
    <property type="entry name" value="BF2867_like_N"/>
    <property type="match status" value="1"/>
</dbReference>
<dbReference type="Gene3D" id="2.60.40.2620">
    <property type="entry name" value="Fimbrillin-like"/>
    <property type="match status" value="1"/>
</dbReference>
<dbReference type="Pfam" id="PF13149">
    <property type="entry name" value="Mfa_like_1"/>
    <property type="match status" value="1"/>
</dbReference>